<name>A0A3P7IHH7_STRVU</name>
<evidence type="ECO:0000313" key="2">
    <source>
        <dbReference type="Proteomes" id="UP000270094"/>
    </source>
</evidence>
<protein>
    <submittedName>
        <fullName evidence="1">Uncharacterized protein</fullName>
    </submittedName>
</protein>
<dbReference type="InterPro" id="IPR035940">
    <property type="entry name" value="CAP_sf"/>
</dbReference>
<accession>A0A3P7IHH7</accession>
<proteinExistence type="predicted"/>
<gene>
    <name evidence="1" type="ORF">SVUK_LOCUS12</name>
</gene>
<dbReference type="Gene3D" id="3.40.33.10">
    <property type="entry name" value="CAP"/>
    <property type="match status" value="1"/>
</dbReference>
<dbReference type="Proteomes" id="UP000270094">
    <property type="component" value="Unassembled WGS sequence"/>
</dbReference>
<evidence type="ECO:0000313" key="1">
    <source>
        <dbReference type="EMBL" id="VDM65014.1"/>
    </source>
</evidence>
<reference evidence="1 2" key="1">
    <citation type="submission" date="2018-11" db="EMBL/GenBank/DDBJ databases">
        <authorList>
            <consortium name="Pathogen Informatics"/>
        </authorList>
    </citation>
    <scope>NUCLEOTIDE SEQUENCE [LARGE SCALE GENOMIC DNA]</scope>
</reference>
<sequence length="68" mass="7623">MIGYGPNTRVGCAAKECGDKIHVACAFGEGPKPEFPLYLTERECEEFMKEHSLPEVKALAERYRCGEE</sequence>
<dbReference type="EMBL" id="UYYB01000015">
    <property type="protein sequence ID" value="VDM65014.1"/>
    <property type="molecule type" value="Genomic_DNA"/>
</dbReference>
<organism evidence="1 2">
    <name type="scientific">Strongylus vulgaris</name>
    <name type="common">Blood worm</name>
    <dbReference type="NCBI Taxonomy" id="40348"/>
    <lineage>
        <taxon>Eukaryota</taxon>
        <taxon>Metazoa</taxon>
        <taxon>Ecdysozoa</taxon>
        <taxon>Nematoda</taxon>
        <taxon>Chromadorea</taxon>
        <taxon>Rhabditida</taxon>
        <taxon>Rhabditina</taxon>
        <taxon>Rhabditomorpha</taxon>
        <taxon>Strongyloidea</taxon>
        <taxon>Strongylidae</taxon>
        <taxon>Strongylus</taxon>
    </lineage>
</organism>
<dbReference type="AlphaFoldDB" id="A0A3P7IHH7"/>
<keyword evidence="2" id="KW-1185">Reference proteome</keyword>